<reference evidence="2 3" key="1">
    <citation type="journal article" date="2016" name="Front. Microbiol.">
        <title>Comparative Genomics Analysis of Streptomyces Species Reveals Their Adaptation to the Marine Environment and Their Diversity at the Genomic Level.</title>
        <authorList>
            <person name="Tian X."/>
            <person name="Zhang Z."/>
            <person name="Yang T."/>
            <person name="Chen M."/>
            <person name="Li J."/>
            <person name="Chen F."/>
            <person name="Yang J."/>
            <person name="Li W."/>
            <person name="Zhang B."/>
            <person name="Zhang Z."/>
            <person name="Wu J."/>
            <person name="Zhang C."/>
            <person name="Long L."/>
            <person name="Xiao J."/>
        </authorList>
    </citation>
    <scope>NUCLEOTIDE SEQUENCE [LARGE SCALE GENOMIC DNA]</scope>
    <source>
        <strain evidence="2 3">SCSIO 10429</strain>
    </source>
</reference>
<evidence type="ECO:0000313" key="2">
    <source>
        <dbReference type="EMBL" id="OEV11572.1"/>
    </source>
</evidence>
<protein>
    <recommendedName>
        <fullName evidence="1">vWA-MoxR associated protein C-terminal domain-containing protein</fullName>
    </recommendedName>
</protein>
<dbReference type="EMBL" id="LJGW01000211">
    <property type="protein sequence ID" value="OEV11572.1"/>
    <property type="molecule type" value="Genomic_DNA"/>
</dbReference>
<dbReference type="PANTHER" id="PTHR43019">
    <property type="entry name" value="SERINE ENDOPROTEASE DEGS"/>
    <property type="match status" value="1"/>
</dbReference>
<keyword evidence="3" id="KW-1185">Reference proteome</keyword>
<feature type="domain" description="vWA-MoxR associated protein C-terminal" evidence="1">
    <location>
        <begin position="442"/>
        <end position="694"/>
    </location>
</feature>
<comment type="caution">
    <text evidence="2">The sequence shown here is derived from an EMBL/GenBank/DDBJ whole genome shotgun (WGS) entry which is preliminary data.</text>
</comment>
<gene>
    <name evidence="2" type="ORF">AN218_12305</name>
</gene>
<dbReference type="PANTHER" id="PTHR43019:SF23">
    <property type="entry name" value="PROTEASE DO-LIKE 5, CHLOROPLASTIC"/>
    <property type="match status" value="1"/>
</dbReference>
<dbReference type="AlphaFoldDB" id="A0A1E7L5U2"/>
<name>A0A1E7L5U2_9ACTN</name>
<dbReference type="Gene3D" id="2.40.10.120">
    <property type="match status" value="1"/>
</dbReference>
<sequence length="711" mass="76808">MRHPCPVSAVESAVRSAVVRIGALRDGYDGEDGGPRGEFWGSGFFVAPGWVLTSAHVVAKGRGAVWRGERVIGVTTERGDTLAGELACALPRPSAEESAAPWEEPDLAFVRVPETSGVPQPGGLWLSDRSALGSPHVEMYGFSPLLRGGSAVDFVQVSGRASAGAGGPMMLEDAYLPAGCSGGPVVDRERGSVIGVNKGRVRESPAARATPVTALRRFSEAGAHEREVLQEVLRAHDRHHLRRFLGFDWSWPREQYDLEKRRDPGAYVSGFHAHDRAELFGRFAELPAPASSGEVLELVREALHGVLREAHRLHVHAPRNWRDGVGLLYDLHDGRPAGGESSRDRERAAVVLYAAMVCRTVAVRGRAVPRPRTPEEERTAAQPADPVGELETWVRGAAVNLPNGIIRERVGDVLAGTDAPAQGTAYADVLVEIDPDLYGTHPWRIKLVQEDGQVTPVRQSETGVPRHELERDIRAALTHALDKGDIGEHLAAVDFMLPRALFDEPVEMWRAQEAAPGEPFSPHTLPLGYRRTVALRDRDRWMGGHISEWHKRWGAIRQGRMEAVPLVPDTAEEGHGQGPPESGEAAYTRLGLGAPHAVAVHCARTGSGGAAVAMSVAMGAGYPVALWRRCDEQHGDCAQFHEGAAELLRAARPVAGPDGLRAKVRELRNRNAGAQAAGSATAWAGQLVLLYDPPQGLRRADGPLREPVQRS</sequence>
<dbReference type="InterPro" id="IPR045450">
    <property type="entry name" value="VMAP_C"/>
</dbReference>
<evidence type="ECO:0000259" key="1">
    <source>
        <dbReference type="Pfam" id="PF20028"/>
    </source>
</evidence>
<dbReference type="SUPFAM" id="SSF50494">
    <property type="entry name" value="Trypsin-like serine proteases"/>
    <property type="match status" value="1"/>
</dbReference>
<evidence type="ECO:0000313" key="3">
    <source>
        <dbReference type="Proteomes" id="UP000176005"/>
    </source>
</evidence>
<organism evidence="2 3">
    <name type="scientific">Streptomyces nanshensis</name>
    <dbReference type="NCBI Taxonomy" id="518642"/>
    <lineage>
        <taxon>Bacteria</taxon>
        <taxon>Bacillati</taxon>
        <taxon>Actinomycetota</taxon>
        <taxon>Actinomycetes</taxon>
        <taxon>Kitasatosporales</taxon>
        <taxon>Streptomycetaceae</taxon>
        <taxon>Streptomyces</taxon>
    </lineage>
</organism>
<dbReference type="Pfam" id="PF13365">
    <property type="entry name" value="Trypsin_2"/>
    <property type="match status" value="1"/>
</dbReference>
<dbReference type="InterPro" id="IPR009003">
    <property type="entry name" value="Peptidase_S1_PA"/>
</dbReference>
<dbReference type="Pfam" id="PF20028">
    <property type="entry name" value="VMAP-C"/>
    <property type="match status" value="1"/>
</dbReference>
<proteinExistence type="predicted"/>
<dbReference type="Proteomes" id="UP000176005">
    <property type="component" value="Unassembled WGS sequence"/>
</dbReference>
<dbReference type="PATRIC" id="fig|518642.10.peg.2964"/>
<accession>A0A1E7L5U2</accession>